<protein>
    <submittedName>
        <fullName evidence="2">Uncharacterized protein</fullName>
    </submittedName>
</protein>
<feature type="transmembrane region" description="Helical" evidence="1">
    <location>
        <begin position="53"/>
        <end position="72"/>
    </location>
</feature>
<dbReference type="EMBL" id="BMLW01000010">
    <property type="protein sequence ID" value="GGP13506.1"/>
    <property type="molecule type" value="Genomic_DNA"/>
</dbReference>
<dbReference type="RefSeq" id="WP_188735510.1">
    <property type="nucleotide sequence ID" value="NZ_BMLW01000010.1"/>
</dbReference>
<keyword evidence="1" id="KW-0812">Transmembrane</keyword>
<keyword evidence="1" id="KW-1133">Transmembrane helix</keyword>
<evidence type="ECO:0000313" key="3">
    <source>
        <dbReference type="Proteomes" id="UP000641206"/>
    </source>
</evidence>
<accession>A0ABQ2NYK6</accession>
<sequence>MMKFLQGLLMLFVLALVLIVVGYFFGMVFAIIPGINAFLTGVPFLTPDMLPTIFAWLTLLGVIGYAFLIAGVKGDEK</sequence>
<keyword evidence="3" id="KW-1185">Reference proteome</keyword>
<keyword evidence="1" id="KW-0472">Membrane</keyword>
<dbReference type="Proteomes" id="UP000641206">
    <property type="component" value="Unassembled WGS sequence"/>
</dbReference>
<feature type="transmembrane region" description="Helical" evidence="1">
    <location>
        <begin position="7"/>
        <end position="33"/>
    </location>
</feature>
<gene>
    <name evidence="2" type="ORF">GCM10011346_33770</name>
</gene>
<name>A0ABQ2NYK6_9BACI</name>
<evidence type="ECO:0000313" key="2">
    <source>
        <dbReference type="EMBL" id="GGP13506.1"/>
    </source>
</evidence>
<proteinExistence type="predicted"/>
<comment type="caution">
    <text evidence="2">The sequence shown here is derived from an EMBL/GenBank/DDBJ whole genome shotgun (WGS) entry which is preliminary data.</text>
</comment>
<reference evidence="3" key="1">
    <citation type="journal article" date="2019" name="Int. J. Syst. Evol. Microbiol.">
        <title>The Global Catalogue of Microorganisms (GCM) 10K type strain sequencing project: providing services to taxonomists for standard genome sequencing and annotation.</title>
        <authorList>
            <consortium name="The Broad Institute Genomics Platform"/>
            <consortium name="The Broad Institute Genome Sequencing Center for Infectious Disease"/>
            <person name="Wu L."/>
            <person name="Ma J."/>
        </authorList>
    </citation>
    <scope>NUCLEOTIDE SEQUENCE [LARGE SCALE GENOMIC DNA]</scope>
    <source>
        <strain evidence="3">CGMCC 1.7693</strain>
    </source>
</reference>
<evidence type="ECO:0000256" key="1">
    <source>
        <dbReference type="SAM" id="Phobius"/>
    </source>
</evidence>
<organism evidence="2 3">
    <name type="scientific">Oceanobacillus neutriphilus</name>
    <dbReference type="NCBI Taxonomy" id="531815"/>
    <lineage>
        <taxon>Bacteria</taxon>
        <taxon>Bacillati</taxon>
        <taxon>Bacillota</taxon>
        <taxon>Bacilli</taxon>
        <taxon>Bacillales</taxon>
        <taxon>Bacillaceae</taxon>
        <taxon>Oceanobacillus</taxon>
    </lineage>
</organism>